<dbReference type="InterPro" id="IPR016161">
    <property type="entry name" value="Ald_DH/histidinol_DH"/>
</dbReference>
<comment type="caution">
    <text evidence="5">The sequence shown here is derived from an EMBL/GenBank/DDBJ whole genome shotgun (WGS) entry which is preliminary data.</text>
</comment>
<protein>
    <submittedName>
        <fullName evidence="5">Phenylacetic acid degradation bifunctional protein PaaZ</fullName>
    </submittedName>
</protein>
<name>A0ABW1YCV0_9DEIO</name>
<feature type="domain" description="Aldehyde dehydrogenase" evidence="3">
    <location>
        <begin position="44"/>
        <end position="456"/>
    </location>
</feature>
<evidence type="ECO:0000256" key="2">
    <source>
        <dbReference type="SAM" id="MobiDB-lite"/>
    </source>
</evidence>
<dbReference type="RefSeq" id="WP_380083153.1">
    <property type="nucleotide sequence ID" value="NZ_JBHSWD010000001.1"/>
</dbReference>
<accession>A0ABW1YCV0</accession>
<dbReference type="Pfam" id="PF00171">
    <property type="entry name" value="Aldedh"/>
    <property type="match status" value="1"/>
</dbReference>
<dbReference type="EMBL" id="JBHSWD010000001">
    <property type="protein sequence ID" value="MFC6592140.1"/>
    <property type="molecule type" value="Genomic_DNA"/>
</dbReference>
<dbReference type="NCBIfam" id="TIGR02278">
    <property type="entry name" value="PaaN-DH"/>
    <property type="match status" value="1"/>
</dbReference>
<dbReference type="Gene3D" id="3.40.309.10">
    <property type="entry name" value="Aldehyde Dehydrogenase, Chain A, domain 2"/>
    <property type="match status" value="1"/>
</dbReference>
<keyword evidence="1" id="KW-0560">Oxidoreductase</keyword>
<dbReference type="NCBIfam" id="NF008868">
    <property type="entry name" value="PRK11903.1"/>
    <property type="match status" value="1"/>
</dbReference>
<evidence type="ECO:0000259" key="4">
    <source>
        <dbReference type="Pfam" id="PF01575"/>
    </source>
</evidence>
<dbReference type="CDD" id="cd07128">
    <property type="entry name" value="ALDH_MaoC-N"/>
    <property type="match status" value="1"/>
</dbReference>
<reference evidence="6" key="1">
    <citation type="journal article" date="2019" name="Int. J. Syst. Evol. Microbiol.">
        <title>The Global Catalogue of Microorganisms (GCM) 10K type strain sequencing project: providing services to taxonomists for standard genome sequencing and annotation.</title>
        <authorList>
            <consortium name="The Broad Institute Genomics Platform"/>
            <consortium name="The Broad Institute Genome Sequencing Center for Infectious Disease"/>
            <person name="Wu L."/>
            <person name="Ma J."/>
        </authorList>
    </citation>
    <scope>NUCLEOTIDE SEQUENCE [LARGE SCALE GENOMIC DNA]</scope>
    <source>
        <strain evidence="6">CGMCC 1.15772</strain>
    </source>
</reference>
<evidence type="ECO:0000313" key="5">
    <source>
        <dbReference type="EMBL" id="MFC6592140.1"/>
    </source>
</evidence>
<evidence type="ECO:0000259" key="3">
    <source>
        <dbReference type="Pfam" id="PF00171"/>
    </source>
</evidence>
<dbReference type="PANTHER" id="PTHR43111">
    <property type="entry name" value="ALDEHYDE DEHYDROGENASE B-RELATED"/>
    <property type="match status" value="1"/>
</dbReference>
<dbReference type="CDD" id="cd03452">
    <property type="entry name" value="MaoC_C"/>
    <property type="match status" value="1"/>
</dbReference>
<feature type="compositionally biased region" description="Basic and acidic residues" evidence="2">
    <location>
        <begin position="703"/>
        <end position="714"/>
    </location>
</feature>
<proteinExistence type="predicted"/>
<dbReference type="InterPro" id="IPR011966">
    <property type="entry name" value="PaaN-DH"/>
</dbReference>
<dbReference type="InterPro" id="IPR016162">
    <property type="entry name" value="Ald_DH_N"/>
</dbReference>
<dbReference type="Pfam" id="PF01575">
    <property type="entry name" value="MaoC_dehydratas"/>
    <property type="match status" value="1"/>
</dbReference>
<dbReference type="InterPro" id="IPR029069">
    <property type="entry name" value="HotDog_dom_sf"/>
</dbReference>
<dbReference type="PANTHER" id="PTHR43111:SF1">
    <property type="entry name" value="ALDEHYDE DEHYDROGENASE B-RELATED"/>
    <property type="match status" value="1"/>
</dbReference>
<organism evidence="5 6">
    <name type="scientific">Deinococcus lacus</name>
    <dbReference type="NCBI Taxonomy" id="392561"/>
    <lineage>
        <taxon>Bacteria</taxon>
        <taxon>Thermotogati</taxon>
        <taxon>Deinococcota</taxon>
        <taxon>Deinococci</taxon>
        <taxon>Deinococcales</taxon>
        <taxon>Deinococcaceae</taxon>
        <taxon>Deinococcus</taxon>
    </lineage>
</organism>
<dbReference type="InterPro" id="IPR016163">
    <property type="entry name" value="Ald_DH_C"/>
</dbReference>
<evidence type="ECO:0000313" key="6">
    <source>
        <dbReference type="Proteomes" id="UP001596297"/>
    </source>
</evidence>
<gene>
    <name evidence="5" type="primary">paaZ</name>
    <name evidence="5" type="ORF">ACFP81_09090</name>
</gene>
<dbReference type="Gene3D" id="3.40.605.10">
    <property type="entry name" value="Aldehyde Dehydrogenase, Chain A, domain 1"/>
    <property type="match status" value="1"/>
</dbReference>
<dbReference type="InterPro" id="IPR015590">
    <property type="entry name" value="Aldehyde_DH_dom"/>
</dbReference>
<dbReference type="InterPro" id="IPR002539">
    <property type="entry name" value="MaoC-like_dom"/>
</dbReference>
<feature type="domain" description="MaoC-like" evidence="4">
    <location>
        <begin position="550"/>
        <end position="651"/>
    </location>
</feature>
<keyword evidence="6" id="KW-1185">Reference proteome</keyword>
<sequence length="714" mass="77010">MTTPPQPQILRPASYVYGQWHAPKDGQTLLDAVYGRPVAVISSKGVDFAQALAYGREAGAQLRKLTFHTRARMLKALANYLMERKEDYYALNALTGATRRDGWVDIEGGIGTLFSYSSMARRELPDERFLPDGKVEVLGKAGTFVARHLLVPREGVAVQINAYNFPVWGMLEKLAPAFIAGMPSLVKPAPQTVYLAERVVRDIIASGILPEGSLQLVTGDPGDLLDHLLEQDMVAFTGSAATANKLKVHPNIVARSIPFNAEADSLNASVLGLSVQPEDPEFTLFVKEVAREITGKAGQKCTAIRRPLVPRNMVDAVVDALRKELSKVTIGDPSRDDVRMGALVSVEQRQRVQETLEKLGQEADIVIGGGVIGGQSDLLGGDREKGAFLDPTVLLCRDPLTARGPHELEAFGPVATLMPYDSLDDAIKLAKMGRGSLAASVVTFDRHEATELVLGIASTHGRVLVLNRTDAKESTGHGSPLPQLLHGGPGRAGGGAEMAGIAGVKHHMNKVAVQADPTTLAAITREHIPGAEVQEDTVHPFRKSFDQIQVGDSLLTHRRTVTEADIVNFAALTGDHFYAHVDDIGAKEGIFGKRVAHGYFLISAAAGQFVSPAPGPVLANYGLENLRFVEPVGIGDTIRTRLTCKRKIRKDLRPGETRPTGVVEWHAEIRNQDEVLVATYDILTLVERGRDEFDGPAEDAEGGEQRAEGEGAKA</sequence>
<evidence type="ECO:0000256" key="1">
    <source>
        <dbReference type="ARBA" id="ARBA00023002"/>
    </source>
</evidence>
<dbReference type="SUPFAM" id="SSF54637">
    <property type="entry name" value="Thioesterase/thiol ester dehydrase-isomerase"/>
    <property type="match status" value="1"/>
</dbReference>
<dbReference type="SUPFAM" id="SSF53720">
    <property type="entry name" value="ALDH-like"/>
    <property type="match status" value="1"/>
</dbReference>
<feature type="region of interest" description="Disordered" evidence="2">
    <location>
        <begin position="691"/>
        <end position="714"/>
    </location>
</feature>
<dbReference type="Gene3D" id="3.10.129.10">
    <property type="entry name" value="Hotdog Thioesterase"/>
    <property type="match status" value="1"/>
</dbReference>
<dbReference type="Proteomes" id="UP001596297">
    <property type="component" value="Unassembled WGS sequence"/>
</dbReference>